<dbReference type="GO" id="GO:0003700">
    <property type="term" value="F:DNA-binding transcription factor activity"/>
    <property type="evidence" value="ECO:0007669"/>
    <property type="project" value="InterPro"/>
</dbReference>
<evidence type="ECO:0000259" key="1">
    <source>
        <dbReference type="SMART" id="SM00418"/>
    </source>
</evidence>
<sequence>MAIRKGTGSARAGTHAVLASRRRVQLLDALRAGAESMTAAELADLCDLHVTTVRFHLNALIEVGLIAKETEHNVTRGRPRQLYRAQNALGSGVGATSGYEKLAHVLAAHFARQSDGTPENLAEAAGRQWALDELGATSGADRPTEEAALVVTTLFAEMGFDPELETSNTETRIRLHACPFESVARQSPGVVCSLHLGLIRGVLTRLGARQIESSLTPWDTPRTCLAQLERQ</sequence>
<gene>
    <name evidence="2" type="ORF">CHR55_32500</name>
</gene>
<protein>
    <submittedName>
        <fullName evidence="2">Transcriptional regulator</fullName>
    </submittedName>
</protein>
<dbReference type="Pfam" id="PF12840">
    <property type="entry name" value="HTH_20"/>
    <property type="match status" value="1"/>
</dbReference>
<dbReference type="InterPro" id="IPR001845">
    <property type="entry name" value="HTH_ArsR_DNA-bd_dom"/>
</dbReference>
<comment type="caution">
    <text evidence="2">The sequence shown here is derived from an EMBL/GenBank/DDBJ whole genome shotgun (WGS) entry which is preliminary data.</text>
</comment>
<dbReference type="AlphaFoldDB" id="A0A2A5IZ37"/>
<proteinExistence type="predicted"/>
<organism evidence="2 3">
    <name type="scientific">Rhodococcus qingshengii</name>
    <dbReference type="NCBI Taxonomy" id="334542"/>
    <lineage>
        <taxon>Bacteria</taxon>
        <taxon>Bacillati</taxon>
        <taxon>Actinomycetota</taxon>
        <taxon>Actinomycetes</taxon>
        <taxon>Mycobacteriales</taxon>
        <taxon>Nocardiaceae</taxon>
        <taxon>Rhodococcus</taxon>
        <taxon>Rhodococcus erythropolis group</taxon>
    </lineage>
</organism>
<name>A0A2A5IZ37_RHOSG</name>
<evidence type="ECO:0000313" key="3">
    <source>
        <dbReference type="Proteomes" id="UP000230886"/>
    </source>
</evidence>
<dbReference type="Proteomes" id="UP000230886">
    <property type="component" value="Unassembled WGS sequence"/>
</dbReference>
<dbReference type="InterPro" id="IPR036388">
    <property type="entry name" value="WH-like_DNA-bd_sf"/>
</dbReference>
<dbReference type="InterPro" id="IPR036390">
    <property type="entry name" value="WH_DNA-bd_sf"/>
</dbReference>
<dbReference type="CDD" id="cd00090">
    <property type="entry name" value="HTH_ARSR"/>
    <property type="match status" value="1"/>
</dbReference>
<dbReference type="EMBL" id="NOVD01000072">
    <property type="protein sequence ID" value="PCK22382.1"/>
    <property type="molecule type" value="Genomic_DNA"/>
</dbReference>
<dbReference type="InterPro" id="IPR011991">
    <property type="entry name" value="ArsR-like_HTH"/>
</dbReference>
<dbReference type="Gene3D" id="1.10.10.10">
    <property type="entry name" value="Winged helix-like DNA-binding domain superfamily/Winged helix DNA-binding domain"/>
    <property type="match status" value="1"/>
</dbReference>
<dbReference type="SUPFAM" id="SSF46785">
    <property type="entry name" value="Winged helix' DNA-binding domain"/>
    <property type="match status" value="1"/>
</dbReference>
<dbReference type="SMART" id="SM00418">
    <property type="entry name" value="HTH_ARSR"/>
    <property type="match status" value="1"/>
</dbReference>
<evidence type="ECO:0000313" key="2">
    <source>
        <dbReference type="EMBL" id="PCK22382.1"/>
    </source>
</evidence>
<feature type="domain" description="HTH arsR-type" evidence="1">
    <location>
        <begin position="13"/>
        <end position="98"/>
    </location>
</feature>
<reference evidence="2 3" key="1">
    <citation type="submission" date="2017-07" db="EMBL/GenBank/DDBJ databases">
        <title>Draft sequence of Rhodococcus enclensis 23b-28.</title>
        <authorList>
            <person name="Besaury L."/>
            <person name="Sancelme M."/>
            <person name="Amato P."/>
            <person name="Lallement A."/>
            <person name="Delort A.-M."/>
        </authorList>
    </citation>
    <scope>NUCLEOTIDE SEQUENCE [LARGE SCALE GENOMIC DNA]</scope>
    <source>
        <strain evidence="2 3">23b-28</strain>
    </source>
</reference>
<dbReference type="RefSeq" id="WP_024488067.1">
    <property type="nucleotide sequence ID" value="NZ_CP063235.1"/>
</dbReference>
<accession>A0A2A5IZ37</accession>